<sequence length="70" mass="8480">AFAWRRAWTIECKSCKALRSSSKELLHWLRLRKTQIMIEQMEDLRKKERQLGDLNKQLKIKVATEHSYLH</sequence>
<dbReference type="AlphaFoldDB" id="A0A1R3GK90"/>
<evidence type="ECO:0000313" key="2">
    <source>
        <dbReference type="Proteomes" id="UP000188268"/>
    </source>
</evidence>
<proteinExistence type="predicted"/>
<name>A0A1R3GK90_COCAP</name>
<feature type="non-terminal residue" evidence="1">
    <location>
        <position position="1"/>
    </location>
</feature>
<dbReference type="Gramene" id="OMO58515">
    <property type="protein sequence ID" value="OMO58515"/>
    <property type="gene ID" value="CCACVL1_25450"/>
</dbReference>
<comment type="caution">
    <text evidence="1">The sequence shown here is derived from an EMBL/GenBank/DDBJ whole genome shotgun (WGS) entry which is preliminary data.</text>
</comment>
<gene>
    <name evidence="1" type="ORF">CCACVL1_25450</name>
</gene>
<dbReference type="EMBL" id="AWWV01014196">
    <property type="protein sequence ID" value="OMO58515.1"/>
    <property type="molecule type" value="Genomic_DNA"/>
</dbReference>
<protein>
    <submittedName>
        <fullName evidence="1">Transcription factor, K-box</fullName>
    </submittedName>
</protein>
<dbReference type="Proteomes" id="UP000188268">
    <property type="component" value="Unassembled WGS sequence"/>
</dbReference>
<accession>A0A1R3GK90</accession>
<keyword evidence="2" id="KW-1185">Reference proteome</keyword>
<organism evidence="1 2">
    <name type="scientific">Corchorus capsularis</name>
    <name type="common">Jute</name>
    <dbReference type="NCBI Taxonomy" id="210143"/>
    <lineage>
        <taxon>Eukaryota</taxon>
        <taxon>Viridiplantae</taxon>
        <taxon>Streptophyta</taxon>
        <taxon>Embryophyta</taxon>
        <taxon>Tracheophyta</taxon>
        <taxon>Spermatophyta</taxon>
        <taxon>Magnoliopsida</taxon>
        <taxon>eudicotyledons</taxon>
        <taxon>Gunneridae</taxon>
        <taxon>Pentapetalae</taxon>
        <taxon>rosids</taxon>
        <taxon>malvids</taxon>
        <taxon>Malvales</taxon>
        <taxon>Malvaceae</taxon>
        <taxon>Grewioideae</taxon>
        <taxon>Apeibeae</taxon>
        <taxon>Corchorus</taxon>
    </lineage>
</organism>
<reference evidence="1 2" key="1">
    <citation type="submission" date="2013-09" db="EMBL/GenBank/DDBJ databases">
        <title>Corchorus capsularis genome sequencing.</title>
        <authorList>
            <person name="Alam M."/>
            <person name="Haque M.S."/>
            <person name="Islam M.S."/>
            <person name="Emdad E.M."/>
            <person name="Islam M.M."/>
            <person name="Ahmed B."/>
            <person name="Halim A."/>
            <person name="Hossen Q.M.M."/>
            <person name="Hossain M.Z."/>
            <person name="Ahmed R."/>
            <person name="Khan M.M."/>
            <person name="Islam R."/>
            <person name="Rashid M.M."/>
            <person name="Khan S.A."/>
            <person name="Rahman M.S."/>
            <person name="Alam M."/>
        </authorList>
    </citation>
    <scope>NUCLEOTIDE SEQUENCE [LARGE SCALE GENOMIC DNA]</scope>
    <source>
        <strain evidence="2">cv. CVL-1</strain>
        <tissue evidence="1">Whole seedling</tissue>
    </source>
</reference>
<evidence type="ECO:0000313" key="1">
    <source>
        <dbReference type="EMBL" id="OMO58515.1"/>
    </source>
</evidence>